<evidence type="ECO:0000313" key="3">
    <source>
        <dbReference type="Proteomes" id="UP001391051"/>
    </source>
</evidence>
<reference evidence="2 3" key="1">
    <citation type="submission" date="2023-01" db="EMBL/GenBank/DDBJ databases">
        <title>Analysis of 21 Apiospora genomes using comparative genomics revels a genus with tremendous synthesis potential of carbohydrate active enzymes and secondary metabolites.</title>
        <authorList>
            <person name="Sorensen T."/>
        </authorList>
    </citation>
    <scope>NUCLEOTIDE SEQUENCE [LARGE SCALE GENOMIC DNA]</scope>
    <source>
        <strain evidence="2 3">CBS 24483</strain>
    </source>
</reference>
<accession>A0ABR1Q0L7</accession>
<evidence type="ECO:0000256" key="1">
    <source>
        <dbReference type="SAM" id="MobiDB-lite"/>
    </source>
</evidence>
<protein>
    <recommendedName>
        <fullName evidence="4">Protein kinase domain-containing protein</fullName>
    </recommendedName>
</protein>
<dbReference type="EMBL" id="JAQQWE010000008">
    <property type="protein sequence ID" value="KAK7943547.1"/>
    <property type="molecule type" value="Genomic_DNA"/>
</dbReference>
<dbReference type="RefSeq" id="XP_066695578.1">
    <property type="nucleotide sequence ID" value="XM_066848882.1"/>
</dbReference>
<proteinExistence type="predicted"/>
<keyword evidence="3" id="KW-1185">Reference proteome</keyword>
<comment type="caution">
    <text evidence="2">The sequence shown here is derived from an EMBL/GenBank/DDBJ whole genome shotgun (WGS) entry which is preliminary data.</text>
</comment>
<feature type="region of interest" description="Disordered" evidence="1">
    <location>
        <begin position="1"/>
        <end position="42"/>
    </location>
</feature>
<organism evidence="2 3">
    <name type="scientific">Apiospora aurea</name>
    <dbReference type="NCBI Taxonomy" id="335848"/>
    <lineage>
        <taxon>Eukaryota</taxon>
        <taxon>Fungi</taxon>
        <taxon>Dikarya</taxon>
        <taxon>Ascomycota</taxon>
        <taxon>Pezizomycotina</taxon>
        <taxon>Sordariomycetes</taxon>
        <taxon>Xylariomycetidae</taxon>
        <taxon>Amphisphaeriales</taxon>
        <taxon>Apiosporaceae</taxon>
        <taxon>Apiospora</taxon>
    </lineage>
</organism>
<gene>
    <name evidence="2" type="ORF">PG986_012660</name>
</gene>
<sequence length="110" mass="12821">MFRAFFGIKKKTKKKDKLKREKRHRREREIAEPDEPVDPFSTEGIKASLKKHFRGRQNDLKFRRIIGNGAFGVTALLHDVREKPRNRSSSSGPFKPGPWTISAWRFKLSG</sequence>
<evidence type="ECO:0000313" key="2">
    <source>
        <dbReference type="EMBL" id="KAK7943547.1"/>
    </source>
</evidence>
<dbReference type="GeneID" id="92081944"/>
<dbReference type="Proteomes" id="UP001391051">
    <property type="component" value="Unassembled WGS sequence"/>
</dbReference>
<feature type="compositionally biased region" description="Basic residues" evidence="1">
    <location>
        <begin position="8"/>
        <end position="26"/>
    </location>
</feature>
<name>A0ABR1Q0L7_9PEZI</name>
<evidence type="ECO:0008006" key="4">
    <source>
        <dbReference type="Google" id="ProtNLM"/>
    </source>
</evidence>